<dbReference type="EMBL" id="CP041395">
    <property type="protein sequence ID" value="QDM08743.1"/>
    <property type="molecule type" value="Genomic_DNA"/>
</dbReference>
<gene>
    <name evidence="1" type="ORF">DYI28_08410</name>
</gene>
<name>A0AAP9IVE4_BACOV</name>
<dbReference type="Proteomes" id="UP000318823">
    <property type="component" value="Chromosome"/>
</dbReference>
<evidence type="ECO:0000313" key="2">
    <source>
        <dbReference type="Proteomes" id="UP000318823"/>
    </source>
</evidence>
<sequence length="120" mass="12833">MTSIENGREKDEARQIVADFGSKGLVRLTTQGTAYSGMKPGRIPGIGNMPFTGKMETAQAGMPSDQPIGLLLRWISTDGEPTIGVYGVSVWGCPACSRSKEWRNGKGKKAGRCLVCKAAR</sequence>
<reference evidence="2" key="1">
    <citation type="journal article" date="2018" name="J. Anim. Genet.">
        <title>Acquired interbacterial defense systems protect against interspecies antagonism in the human gut microbiome.</title>
        <authorList>
            <person name="Ross B.D."/>
            <person name="Verster A.J."/>
            <person name="Radey M.C."/>
            <person name="Schmidtke D.T."/>
            <person name="Pope C.E."/>
            <person name="Hoffman L.R."/>
            <person name="Hajjar A."/>
            <person name="Peterson S.B."/>
            <person name="Borenstein E."/>
            <person name="Mougous J."/>
        </authorList>
    </citation>
    <scope>NUCLEOTIDE SEQUENCE [LARGE SCALE GENOMIC DNA]</scope>
    <source>
        <strain evidence="2">3725 D1 iv</strain>
    </source>
</reference>
<proteinExistence type="predicted"/>
<accession>A0AAP9IVE4</accession>
<protein>
    <submittedName>
        <fullName evidence="1">Uncharacterized protein</fullName>
    </submittedName>
</protein>
<organism evidence="1 2">
    <name type="scientific">Bacteroides ovatus</name>
    <dbReference type="NCBI Taxonomy" id="28116"/>
    <lineage>
        <taxon>Bacteria</taxon>
        <taxon>Pseudomonadati</taxon>
        <taxon>Bacteroidota</taxon>
        <taxon>Bacteroidia</taxon>
        <taxon>Bacteroidales</taxon>
        <taxon>Bacteroidaceae</taxon>
        <taxon>Bacteroides</taxon>
    </lineage>
</organism>
<dbReference type="AlphaFoldDB" id="A0AAP9IVE4"/>
<evidence type="ECO:0000313" key="1">
    <source>
        <dbReference type="EMBL" id="QDM08743.1"/>
    </source>
</evidence>